<evidence type="ECO:0000256" key="5">
    <source>
        <dbReference type="ARBA" id="ARBA00022692"/>
    </source>
</evidence>
<dbReference type="PANTHER" id="PTHR32552:SF81">
    <property type="entry name" value="TONB-DEPENDENT OUTER MEMBRANE RECEPTOR"/>
    <property type="match status" value="1"/>
</dbReference>
<dbReference type="Pfam" id="PF00593">
    <property type="entry name" value="TonB_dep_Rec_b-barrel"/>
    <property type="match status" value="1"/>
</dbReference>
<keyword evidence="10 11" id="KW-0998">Cell outer membrane</keyword>
<sequence>MLKGPQGTLFGRNVTGGAIVINTRQPDPERLAAEGDVTVGDHGERQARGFVNVPLGERAALKLATSVRQRDGLGRDRLTGREQDDIDSQNFRAQALFNVSDALTATVSADYSDDRNGGRTLSSDTLGDDGDVRTSELGIAQRFARIIAGASAKLVWRMPQGEITSITAYRKSQSGETYSGVGASYTLLTTGSQSITSDADQIHTLSQELRYASPKWAAGDFVTGLYYADEDGDRQLATRGLTVRTGVLASSTLANQSVQSRSVAVFVDGVVHLPAAFDLTLGARYTRDRKTASLTRSDLLRPTSNFTVTDLSGSWSEVTPRAVLSWTPRTGLMTYLSATRGFTSGGYNADASSAAVFRTAFDPETVNNFELGIKSQWLQNRLRVNASIFRMNYREKQELVNNTLSGVLAIFNAGKATMKGGEFEVAYKANSWLDLTGSYSHLDGRYDSFVLGTVNNSGNPLSNAPRKQVSTAANISIPMSFGYAVAAASYAWKDSYNTGAANDPNLQLPSFGLANLSAGIESRDRGWRLLAWVKNANDTDYLLTRSTQVVRARYAGEPRTFGISLAARY</sequence>
<keyword evidence="8" id="KW-0798">TonB box</keyword>
<evidence type="ECO:0000313" key="14">
    <source>
        <dbReference type="Proteomes" id="UP000318431"/>
    </source>
</evidence>
<evidence type="ECO:0000256" key="7">
    <source>
        <dbReference type="ARBA" id="ARBA00023065"/>
    </source>
</evidence>
<evidence type="ECO:0000313" key="13">
    <source>
        <dbReference type="EMBL" id="TWI69487.1"/>
    </source>
</evidence>
<dbReference type="InterPro" id="IPR039426">
    <property type="entry name" value="TonB-dep_rcpt-like"/>
</dbReference>
<accession>A0A562RKA5</accession>
<keyword evidence="13" id="KW-0675">Receptor</keyword>
<comment type="subcellular location">
    <subcellularLocation>
        <location evidence="1 11">Cell outer membrane</location>
        <topology evidence="1 11">Multi-pass membrane protein</topology>
    </subcellularLocation>
</comment>
<dbReference type="GO" id="GO:0006826">
    <property type="term" value="P:iron ion transport"/>
    <property type="evidence" value="ECO:0007669"/>
    <property type="project" value="UniProtKB-KW"/>
</dbReference>
<evidence type="ECO:0000256" key="3">
    <source>
        <dbReference type="ARBA" id="ARBA00022452"/>
    </source>
</evidence>
<evidence type="ECO:0000256" key="11">
    <source>
        <dbReference type="PROSITE-ProRule" id="PRU01360"/>
    </source>
</evidence>
<dbReference type="InterPro" id="IPR036942">
    <property type="entry name" value="Beta-barrel_TonB_sf"/>
</dbReference>
<feature type="domain" description="TonB-dependent receptor-like beta-barrel" evidence="12">
    <location>
        <begin position="95"/>
        <end position="535"/>
    </location>
</feature>
<keyword evidence="14" id="KW-1185">Reference proteome</keyword>
<dbReference type="PANTHER" id="PTHR32552">
    <property type="entry name" value="FERRICHROME IRON RECEPTOR-RELATED"/>
    <property type="match status" value="1"/>
</dbReference>
<evidence type="ECO:0000256" key="2">
    <source>
        <dbReference type="ARBA" id="ARBA00022448"/>
    </source>
</evidence>
<evidence type="ECO:0000256" key="10">
    <source>
        <dbReference type="ARBA" id="ARBA00023237"/>
    </source>
</evidence>
<protein>
    <submittedName>
        <fullName evidence="13">Iron complex outermembrane receptor protein</fullName>
    </submittedName>
</protein>
<evidence type="ECO:0000256" key="1">
    <source>
        <dbReference type="ARBA" id="ARBA00004571"/>
    </source>
</evidence>
<name>A0A562RKA5_9BURK</name>
<dbReference type="Proteomes" id="UP000318431">
    <property type="component" value="Unassembled WGS sequence"/>
</dbReference>
<dbReference type="PROSITE" id="PS52016">
    <property type="entry name" value="TONB_DEPENDENT_REC_3"/>
    <property type="match status" value="1"/>
</dbReference>
<keyword evidence="4" id="KW-0410">Iron transport</keyword>
<gene>
    <name evidence="13" type="ORF">IP91_00556</name>
</gene>
<keyword evidence="3 11" id="KW-1134">Transmembrane beta strand</keyword>
<keyword evidence="2 11" id="KW-0813">Transport</keyword>
<dbReference type="InterPro" id="IPR000531">
    <property type="entry name" value="Beta-barrel_TonB"/>
</dbReference>
<comment type="similarity">
    <text evidence="11">Belongs to the TonB-dependent receptor family.</text>
</comment>
<proteinExistence type="inferred from homology"/>
<keyword evidence="5 11" id="KW-0812">Transmembrane</keyword>
<keyword evidence="6" id="KW-0408">Iron</keyword>
<dbReference type="EMBL" id="VLLB01000001">
    <property type="protein sequence ID" value="TWI69487.1"/>
    <property type="molecule type" value="Genomic_DNA"/>
</dbReference>
<evidence type="ECO:0000256" key="6">
    <source>
        <dbReference type="ARBA" id="ARBA00023004"/>
    </source>
</evidence>
<evidence type="ECO:0000256" key="8">
    <source>
        <dbReference type="ARBA" id="ARBA00023077"/>
    </source>
</evidence>
<comment type="caution">
    <text evidence="13">The sequence shown here is derived from an EMBL/GenBank/DDBJ whole genome shotgun (WGS) entry which is preliminary data.</text>
</comment>
<organism evidence="13 14">
    <name type="scientific">Pseudoduganella lurida</name>
    <dbReference type="NCBI Taxonomy" id="1036180"/>
    <lineage>
        <taxon>Bacteria</taxon>
        <taxon>Pseudomonadati</taxon>
        <taxon>Pseudomonadota</taxon>
        <taxon>Betaproteobacteria</taxon>
        <taxon>Burkholderiales</taxon>
        <taxon>Oxalobacteraceae</taxon>
        <taxon>Telluria group</taxon>
        <taxon>Pseudoduganella</taxon>
    </lineage>
</organism>
<reference evidence="13 14" key="1">
    <citation type="journal article" date="2015" name="Stand. Genomic Sci.">
        <title>Genomic Encyclopedia of Bacterial and Archaeal Type Strains, Phase III: the genomes of soil and plant-associated and newly described type strains.</title>
        <authorList>
            <person name="Whitman W.B."/>
            <person name="Woyke T."/>
            <person name="Klenk H.P."/>
            <person name="Zhou Y."/>
            <person name="Lilburn T.G."/>
            <person name="Beck B.J."/>
            <person name="De Vos P."/>
            <person name="Vandamme P."/>
            <person name="Eisen J.A."/>
            <person name="Garrity G."/>
            <person name="Hugenholtz P."/>
            <person name="Kyrpides N.C."/>
        </authorList>
    </citation>
    <scope>NUCLEOTIDE SEQUENCE [LARGE SCALE GENOMIC DNA]</scope>
    <source>
        <strain evidence="13 14">CGMCC 1.10822</strain>
    </source>
</reference>
<keyword evidence="7" id="KW-0406">Ion transport</keyword>
<evidence type="ECO:0000256" key="9">
    <source>
        <dbReference type="ARBA" id="ARBA00023136"/>
    </source>
</evidence>
<evidence type="ECO:0000259" key="12">
    <source>
        <dbReference type="Pfam" id="PF00593"/>
    </source>
</evidence>
<evidence type="ECO:0000256" key="4">
    <source>
        <dbReference type="ARBA" id="ARBA00022496"/>
    </source>
</evidence>
<dbReference type="GO" id="GO:0009279">
    <property type="term" value="C:cell outer membrane"/>
    <property type="evidence" value="ECO:0007669"/>
    <property type="project" value="UniProtKB-SubCell"/>
</dbReference>
<dbReference type="AlphaFoldDB" id="A0A562RKA5"/>
<keyword evidence="9 11" id="KW-0472">Membrane</keyword>
<dbReference type="SUPFAM" id="SSF56935">
    <property type="entry name" value="Porins"/>
    <property type="match status" value="1"/>
</dbReference>
<dbReference type="Gene3D" id="2.40.170.20">
    <property type="entry name" value="TonB-dependent receptor, beta-barrel domain"/>
    <property type="match status" value="1"/>
</dbReference>